<comment type="caution">
    <text evidence="2">The sequence shown here is derived from an EMBL/GenBank/DDBJ whole genome shotgun (WGS) entry which is preliminary data.</text>
</comment>
<gene>
    <name evidence="2" type="ORF">PAECIP111891_05944</name>
</gene>
<keyword evidence="3" id="KW-1185">Reference proteome</keyword>
<organism evidence="2 3">
    <name type="scientific">Paenibacillus allorhizoplanae</name>
    <dbReference type="NCBI Taxonomy" id="2905648"/>
    <lineage>
        <taxon>Bacteria</taxon>
        <taxon>Bacillati</taxon>
        <taxon>Bacillota</taxon>
        <taxon>Bacilli</taxon>
        <taxon>Bacillales</taxon>
        <taxon>Paenibacillaceae</taxon>
        <taxon>Paenibacillus</taxon>
    </lineage>
</organism>
<accession>A0ABN8H3Y4</accession>
<feature type="domain" description="HTH marR-type" evidence="1">
    <location>
        <begin position="29"/>
        <end position="79"/>
    </location>
</feature>
<evidence type="ECO:0000313" key="2">
    <source>
        <dbReference type="EMBL" id="CAH1226384.1"/>
    </source>
</evidence>
<sequence length="97" mass="10986">MEQNRNLQHQFRMIGLKMKIGVDKKLEAYGLTIEQGLALRFIDGNEEGGVSQKDLEKTFNRKGSSISSLVNNLEKVGAVMLYALRNKLQPDLEQLVH</sequence>
<dbReference type="InterPro" id="IPR036390">
    <property type="entry name" value="WH_DNA-bd_sf"/>
</dbReference>
<dbReference type="Gene3D" id="1.10.10.10">
    <property type="entry name" value="Winged helix-like DNA-binding domain superfamily/Winged helix DNA-binding domain"/>
    <property type="match status" value="1"/>
</dbReference>
<dbReference type="Proteomes" id="UP000838821">
    <property type="component" value="Unassembled WGS sequence"/>
</dbReference>
<name>A0ABN8H3Y4_9BACL</name>
<dbReference type="RefSeq" id="WP_236292081.1">
    <property type="nucleotide sequence ID" value="NZ_CAKMMW010000026.1"/>
</dbReference>
<dbReference type="InterPro" id="IPR000835">
    <property type="entry name" value="HTH_MarR-typ"/>
</dbReference>
<evidence type="ECO:0000259" key="1">
    <source>
        <dbReference type="Pfam" id="PF12802"/>
    </source>
</evidence>
<proteinExistence type="predicted"/>
<evidence type="ECO:0000313" key="3">
    <source>
        <dbReference type="Proteomes" id="UP000838821"/>
    </source>
</evidence>
<dbReference type="SUPFAM" id="SSF46785">
    <property type="entry name" value="Winged helix' DNA-binding domain"/>
    <property type="match status" value="1"/>
</dbReference>
<dbReference type="Pfam" id="PF12802">
    <property type="entry name" value="MarR_2"/>
    <property type="match status" value="1"/>
</dbReference>
<dbReference type="InterPro" id="IPR036388">
    <property type="entry name" value="WH-like_DNA-bd_sf"/>
</dbReference>
<reference evidence="2" key="1">
    <citation type="submission" date="2022-01" db="EMBL/GenBank/DDBJ databases">
        <authorList>
            <person name="Criscuolo A."/>
        </authorList>
    </citation>
    <scope>NUCLEOTIDE SEQUENCE</scope>
    <source>
        <strain evidence="2">CIP111891</strain>
    </source>
</reference>
<dbReference type="EMBL" id="CAKMMW010000026">
    <property type="protein sequence ID" value="CAH1226384.1"/>
    <property type="molecule type" value="Genomic_DNA"/>
</dbReference>
<protein>
    <recommendedName>
        <fullName evidence="1">HTH marR-type domain-containing protein</fullName>
    </recommendedName>
</protein>